<evidence type="ECO:0000256" key="2">
    <source>
        <dbReference type="ARBA" id="ARBA00004442"/>
    </source>
</evidence>
<evidence type="ECO:0000256" key="4">
    <source>
        <dbReference type="ARBA" id="ARBA00022525"/>
    </source>
</evidence>
<dbReference type="OMA" id="FIRSENC"/>
<evidence type="ECO:0000256" key="9">
    <source>
        <dbReference type="SAM" id="MobiDB-lite"/>
    </source>
</evidence>
<evidence type="ECO:0000256" key="6">
    <source>
        <dbReference type="ARBA" id="ARBA00023136"/>
    </source>
</evidence>
<evidence type="ECO:0000256" key="5">
    <source>
        <dbReference type="ARBA" id="ARBA00022729"/>
    </source>
</evidence>
<dbReference type="Proteomes" id="UP000076078">
    <property type="component" value="Unassembled WGS sequence"/>
</dbReference>
<evidence type="ECO:0000256" key="8">
    <source>
        <dbReference type="PROSITE-ProRule" id="PRU00076"/>
    </source>
</evidence>
<dbReference type="OrthoDB" id="5970941at2759"/>
<evidence type="ECO:0000259" key="12">
    <source>
        <dbReference type="PROSITE" id="PS50026"/>
    </source>
</evidence>
<dbReference type="AlphaFoldDB" id="A0A151ZH56"/>
<dbReference type="InterPro" id="IPR000742">
    <property type="entry name" value="EGF"/>
</dbReference>
<dbReference type="NCBIfam" id="TIGR01376">
    <property type="entry name" value="POMP_repeat"/>
    <property type="match status" value="2"/>
</dbReference>
<accession>A0A151ZH56</accession>
<evidence type="ECO:0000313" key="14">
    <source>
        <dbReference type="Proteomes" id="UP000076078"/>
    </source>
</evidence>
<evidence type="ECO:0000313" key="13">
    <source>
        <dbReference type="EMBL" id="KYQ93303.1"/>
    </source>
</evidence>
<dbReference type="PANTHER" id="PTHR11319:SF35">
    <property type="entry name" value="OUTER MEMBRANE PROTEIN PMPC-RELATED"/>
    <property type="match status" value="1"/>
</dbReference>
<feature type="disulfide bond" evidence="8">
    <location>
        <begin position="462"/>
        <end position="471"/>
    </location>
</feature>
<keyword evidence="7" id="KW-0998">Cell outer membrane</keyword>
<evidence type="ECO:0000256" key="3">
    <source>
        <dbReference type="ARBA" id="ARBA00004613"/>
    </source>
</evidence>
<dbReference type="PANTHER" id="PTHR11319">
    <property type="entry name" value="G PROTEIN-COUPLED RECEPTOR-RELATED"/>
    <property type="match status" value="1"/>
</dbReference>
<dbReference type="GO" id="GO:0005576">
    <property type="term" value="C:extracellular region"/>
    <property type="evidence" value="ECO:0007669"/>
    <property type="project" value="UniProtKB-SubCell"/>
</dbReference>
<dbReference type="Pfam" id="PF02415">
    <property type="entry name" value="Chlam_PMP"/>
    <property type="match status" value="4"/>
</dbReference>
<keyword evidence="10" id="KW-1133">Transmembrane helix</keyword>
<dbReference type="SUPFAM" id="SSF51126">
    <property type="entry name" value="Pectin lyase-like"/>
    <property type="match status" value="1"/>
</dbReference>
<dbReference type="PROSITE" id="PS01186">
    <property type="entry name" value="EGF_2"/>
    <property type="match status" value="1"/>
</dbReference>
<comment type="subcellular location">
    <subcellularLocation>
        <location evidence="1">Cell envelope</location>
    </subcellularLocation>
    <subcellularLocation>
        <location evidence="2">Cell outer membrane</location>
    </subcellularLocation>
    <subcellularLocation>
        <location evidence="3">Secreted</location>
    </subcellularLocation>
</comment>
<dbReference type="PROSITE" id="PS50026">
    <property type="entry name" value="EGF_3"/>
    <property type="match status" value="1"/>
</dbReference>
<feature type="region of interest" description="Disordered" evidence="9">
    <location>
        <begin position="477"/>
        <end position="501"/>
    </location>
</feature>
<comment type="caution">
    <text evidence="13">The sequence shown here is derived from an EMBL/GenBank/DDBJ whole genome shotgun (WGS) entry which is preliminary data.</text>
</comment>
<comment type="caution">
    <text evidence="8">Lacks conserved residue(s) required for the propagation of feature annotation.</text>
</comment>
<feature type="region of interest" description="Disordered" evidence="9">
    <location>
        <begin position="372"/>
        <end position="392"/>
    </location>
</feature>
<sequence length="547" mass="59054">MITMWHILLIFIFSFQMTIVHSTNYACFVYSNLIPLEIDGNSCSFTPQKPSQQCSSMQNCLNGFQLLNLTVNDELSIYLMNEKYDDEGCCNLVIDFPAQLMISKLETLKYGSLINCQQEPSFISSLRSNLVIFGLGVEGVTDTAIVVPQSNTVITLAIQQSYFQNCQGQKGGAISLDYPNSLTITNTTFYNNTAQYGGAIYAQNAGITDCTFTSNKATMGGGAIFSNSVTLGSCIFSSNSADEGGAVNSNEVHTQHSIFKNNYAATSGGALFVSLLNSNLTNYFGNQAQYGGAITLYSADQLNLLNYASISNNYATEEGGAIFITQGDDGGSLDLTHTKIFENAANQSGGAIFFNQTLVSFVSGGSIYNNSVGSDSSSSGSGSGSDSTSASSMAYYEPSSEIGCHNNDTMDCNLCQNYNCTQCKAMDGNCIYQNNATYCLLPKTCLYGSCIISLEGEYSCKCDEGYIDSQCTQNKNGNNNDSSNSNSNSSGGDKHNHQSTDSKKNNTLLKLEIALPIVFGCLIVVFIVTIILMIRRKKQTHSYQQIN</sequence>
<protein>
    <recommendedName>
        <fullName evidence="12">EGF-like domain-containing protein</fullName>
    </recommendedName>
</protein>
<dbReference type="InterPro" id="IPR003368">
    <property type="entry name" value="POMP_repeat"/>
</dbReference>
<dbReference type="InParanoid" id="A0A151ZH56"/>
<keyword evidence="10" id="KW-0812">Transmembrane</keyword>
<keyword evidence="4" id="KW-0964">Secreted</keyword>
<name>A0A151ZH56_TIELA</name>
<feature type="compositionally biased region" description="Basic and acidic residues" evidence="9">
    <location>
        <begin position="492"/>
        <end position="501"/>
    </location>
</feature>
<proteinExistence type="predicted"/>
<feature type="domain" description="EGF-like" evidence="12">
    <location>
        <begin position="435"/>
        <end position="472"/>
    </location>
</feature>
<keyword evidence="6 10" id="KW-0472">Membrane</keyword>
<feature type="transmembrane region" description="Helical" evidence="10">
    <location>
        <begin position="513"/>
        <end position="534"/>
    </location>
</feature>
<feature type="chain" id="PRO_5007593296" description="EGF-like domain-containing protein" evidence="11">
    <location>
        <begin position="23"/>
        <end position="547"/>
    </location>
</feature>
<evidence type="ECO:0000256" key="7">
    <source>
        <dbReference type="ARBA" id="ARBA00023237"/>
    </source>
</evidence>
<keyword evidence="5 11" id="KW-0732">Signal</keyword>
<evidence type="ECO:0000256" key="11">
    <source>
        <dbReference type="SAM" id="SignalP"/>
    </source>
</evidence>
<dbReference type="EMBL" id="LODT01000028">
    <property type="protein sequence ID" value="KYQ93303.1"/>
    <property type="molecule type" value="Genomic_DNA"/>
</dbReference>
<feature type="compositionally biased region" description="Low complexity" evidence="9">
    <location>
        <begin position="477"/>
        <end position="491"/>
    </location>
</feature>
<keyword evidence="14" id="KW-1185">Reference proteome</keyword>
<keyword evidence="8" id="KW-1015">Disulfide bond</keyword>
<evidence type="ECO:0000256" key="10">
    <source>
        <dbReference type="SAM" id="Phobius"/>
    </source>
</evidence>
<dbReference type="InterPro" id="IPR011050">
    <property type="entry name" value="Pectin_lyase_fold/virulence"/>
</dbReference>
<gene>
    <name evidence="13" type="ORF">DLAC_05968</name>
</gene>
<keyword evidence="8" id="KW-0245">EGF-like domain</keyword>
<evidence type="ECO:0000256" key="1">
    <source>
        <dbReference type="ARBA" id="ARBA00004196"/>
    </source>
</evidence>
<reference evidence="13 14" key="1">
    <citation type="submission" date="2015-12" db="EMBL/GenBank/DDBJ databases">
        <title>Dictyostelia acquired genes for synthesis and detection of signals that induce cell-type specialization by lateral gene transfer from prokaryotes.</title>
        <authorList>
            <person name="Gloeckner G."/>
            <person name="Schaap P."/>
        </authorList>
    </citation>
    <scope>NUCLEOTIDE SEQUENCE [LARGE SCALE GENOMIC DNA]</scope>
    <source>
        <strain evidence="13 14">TK</strain>
    </source>
</reference>
<organism evidence="13 14">
    <name type="scientific">Tieghemostelium lacteum</name>
    <name type="common">Slime mold</name>
    <name type="synonym">Dictyostelium lacteum</name>
    <dbReference type="NCBI Taxonomy" id="361077"/>
    <lineage>
        <taxon>Eukaryota</taxon>
        <taxon>Amoebozoa</taxon>
        <taxon>Evosea</taxon>
        <taxon>Eumycetozoa</taxon>
        <taxon>Dictyostelia</taxon>
        <taxon>Dictyosteliales</taxon>
        <taxon>Raperosteliaceae</taxon>
        <taxon>Tieghemostelium</taxon>
    </lineage>
</organism>
<feature type="signal peptide" evidence="11">
    <location>
        <begin position="1"/>
        <end position="22"/>
    </location>
</feature>